<keyword evidence="2" id="KW-1185">Reference proteome</keyword>
<evidence type="ECO:0000313" key="1">
    <source>
        <dbReference type="EMBL" id="RMX07642.1"/>
    </source>
</evidence>
<dbReference type="RefSeq" id="WP_122225763.1">
    <property type="nucleotide sequence ID" value="NZ_RDQO01000001.1"/>
</dbReference>
<gene>
    <name evidence="1" type="ORF">D8I35_00380</name>
</gene>
<protein>
    <submittedName>
        <fullName evidence="1">DUF192 domain-containing protein</fullName>
    </submittedName>
</protein>
<proteinExistence type="predicted"/>
<dbReference type="InterPro" id="IPR003795">
    <property type="entry name" value="DUF192"/>
</dbReference>
<dbReference type="AlphaFoldDB" id="A0A3M6QYQ0"/>
<dbReference type="PANTHER" id="PTHR37953:SF1">
    <property type="entry name" value="UPF0127 PROTEIN MJ1496"/>
    <property type="match status" value="1"/>
</dbReference>
<dbReference type="PANTHER" id="PTHR37953">
    <property type="entry name" value="UPF0127 PROTEIN MJ1496"/>
    <property type="match status" value="1"/>
</dbReference>
<dbReference type="Pfam" id="PF02643">
    <property type="entry name" value="DUF192"/>
    <property type="match status" value="1"/>
</dbReference>
<reference evidence="1 2" key="1">
    <citation type="submission" date="2018-10" db="EMBL/GenBank/DDBJ databases">
        <title>Draft genome of Cortibacter populi DSM10536.</title>
        <authorList>
            <person name="Bernier A.-M."/>
            <person name="Bernard K."/>
        </authorList>
    </citation>
    <scope>NUCLEOTIDE SEQUENCE [LARGE SCALE GENOMIC DNA]</scope>
    <source>
        <strain evidence="1 2">DSM 105136</strain>
    </source>
</reference>
<accession>A0A3M6QYQ0</accession>
<dbReference type="InterPro" id="IPR038695">
    <property type="entry name" value="Saro_0823-like_sf"/>
</dbReference>
<comment type="caution">
    <text evidence="1">The sequence shown here is derived from an EMBL/GenBank/DDBJ whole genome shotgun (WGS) entry which is preliminary data.</text>
</comment>
<dbReference type="EMBL" id="RDQO01000001">
    <property type="protein sequence ID" value="RMX07642.1"/>
    <property type="molecule type" value="Genomic_DNA"/>
</dbReference>
<dbReference type="Gene3D" id="2.60.120.1140">
    <property type="entry name" value="Protein of unknown function DUF192"/>
    <property type="match status" value="1"/>
</dbReference>
<organism evidence="1 2">
    <name type="scientific">Corticibacter populi</name>
    <dbReference type="NCBI Taxonomy" id="1550736"/>
    <lineage>
        <taxon>Bacteria</taxon>
        <taxon>Pseudomonadati</taxon>
        <taxon>Pseudomonadota</taxon>
        <taxon>Betaproteobacteria</taxon>
        <taxon>Burkholderiales</taxon>
        <taxon>Comamonadaceae</taxon>
        <taxon>Corticibacter</taxon>
    </lineage>
</organism>
<evidence type="ECO:0000313" key="2">
    <source>
        <dbReference type="Proteomes" id="UP000278006"/>
    </source>
</evidence>
<dbReference type="PROSITE" id="PS51257">
    <property type="entry name" value="PROKAR_LIPOPROTEIN"/>
    <property type="match status" value="1"/>
</dbReference>
<dbReference type="Proteomes" id="UP000278006">
    <property type="component" value="Unassembled WGS sequence"/>
</dbReference>
<name>A0A3M6QYQ0_9BURK</name>
<sequence>MPAARHAASAHHAAGQYHAVLAWSAALTFVLGAACLPNHVWAQRSEPPASAPAGTPQMDLPRLDMSVHMHRIHAQVAATPRQREVGLMFRQQMPEYEGMLFVFEQPATQCFWMKNTFLPLTAAFIADDGRITNLVDMTPFSSDSHCSSEPVRYVLEMNRGWFEKRKITAGTHLRSTIFSAPTRPD</sequence>
<dbReference type="OrthoDB" id="5526466at2"/>